<dbReference type="KEGG" id="rox:BV494_17165"/>
<name>A0A2L1UUA9_9GAMM</name>
<keyword evidence="2" id="KW-1185">Reference proteome</keyword>
<dbReference type="AlphaFoldDB" id="A0A2L1UUA9"/>
<dbReference type="EMBL" id="CP019062">
    <property type="protein sequence ID" value="AVF36552.1"/>
    <property type="molecule type" value="Genomic_DNA"/>
</dbReference>
<dbReference type="OrthoDB" id="9984195at2"/>
<reference evidence="2" key="1">
    <citation type="submission" date="2017-01" db="EMBL/GenBank/DDBJ databases">
        <title>Genome sequence of Rouxiella sp. ERMR1:05.</title>
        <authorList>
            <person name="Kumar R."/>
            <person name="Singh D."/>
            <person name="Kumar S."/>
        </authorList>
    </citation>
    <scope>NUCLEOTIDE SEQUENCE [LARGE SCALE GENOMIC DNA]</scope>
    <source>
        <strain evidence="2">ERMR1:05</strain>
    </source>
</reference>
<evidence type="ECO:0000313" key="2">
    <source>
        <dbReference type="Proteomes" id="UP000239197"/>
    </source>
</evidence>
<dbReference type="Proteomes" id="UP000239197">
    <property type="component" value="Chromosome"/>
</dbReference>
<dbReference type="RefSeq" id="WP_104923952.1">
    <property type="nucleotide sequence ID" value="NZ_CP019062.1"/>
</dbReference>
<organism evidence="1 2">
    <name type="scientific">Rahnella sikkimica</name>
    <dbReference type="NCBI Taxonomy" id="1805933"/>
    <lineage>
        <taxon>Bacteria</taxon>
        <taxon>Pseudomonadati</taxon>
        <taxon>Pseudomonadota</taxon>
        <taxon>Gammaproteobacteria</taxon>
        <taxon>Enterobacterales</taxon>
        <taxon>Yersiniaceae</taxon>
        <taxon>Rahnella</taxon>
    </lineage>
</organism>
<sequence>MINNLDQLKYKVNLICKSMVMPFPFPKIYIDENDSTQLNLLCIPCDLIKNNSRFINNNTDVLLNIIELKKQFSIKSLYIEMDFNVVSLISLPYELSFGKDYFYFIEKQDLFKKILWNKKDLEGGDIVREVIYFMQLFDPKQALKLIQYIMCNKIFENSIVKRIFDGYIEKLDAERKFYIFNNFRYVRDLVLHKRSLDSLNIELVS</sequence>
<proteinExistence type="predicted"/>
<protein>
    <submittedName>
        <fullName evidence="1">Uncharacterized protein</fullName>
    </submittedName>
</protein>
<accession>A0A2L1UUA9</accession>
<evidence type="ECO:0000313" key="1">
    <source>
        <dbReference type="EMBL" id="AVF36552.1"/>
    </source>
</evidence>
<gene>
    <name evidence="1" type="ORF">BV494_17165</name>
</gene>